<protein>
    <submittedName>
        <fullName evidence="5">Fatty-acyl-CoA synthase</fullName>
    </submittedName>
</protein>
<keyword evidence="6" id="KW-1185">Reference proteome</keyword>
<comment type="similarity">
    <text evidence="1">Belongs to the ATP-dependent AMP-binding enzyme family.</text>
</comment>
<dbReference type="GO" id="GO:0006631">
    <property type="term" value="P:fatty acid metabolic process"/>
    <property type="evidence" value="ECO:0007669"/>
    <property type="project" value="TreeGrafter"/>
</dbReference>
<evidence type="ECO:0000256" key="2">
    <source>
        <dbReference type="ARBA" id="ARBA00022598"/>
    </source>
</evidence>
<dbReference type="InterPro" id="IPR025110">
    <property type="entry name" value="AMP-bd_C"/>
</dbReference>
<dbReference type="FunFam" id="3.30.300.30:FF:000008">
    <property type="entry name" value="2,3-dihydroxybenzoate-AMP ligase"/>
    <property type="match status" value="1"/>
</dbReference>
<dbReference type="PANTHER" id="PTHR43201">
    <property type="entry name" value="ACYL-COA SYNTHETASE"/>
    <property type="match status" value="1"/>
</dbReference>
<gene>
    <name evidence="5" type="ORF">SAMN04489732_10451</name>
</gene>
<accession>A0A1H8VH65</accession>
<dbReference type="Gene3D" id="3.40.50.12780">
    <property type="entry name" value="N-terminal domain of ligase-like"/>
    <property type="match status" value="1"/>
</dbReference>
<dbReference type="PROSITE" id="PS00455">
    <property type="entry name" value="AMP_BINDING"/>
    <property type="match status" value="1"/>
</dbReference>
<dbReference type="RefSeq" id="WP_091616483.1">
    <property type="nucleotide sequence ID" value="NZ_FOEF01000004.1"/>
</dbReference>
<sequence length="522" mass="56217">MPGSEVVREETVGDLLRAAAEQASAAPALVEGIAEADARRRWTYGELLDEAERAAKALLGRFAPGERIAVWANNIPEWILLELAAALAGVTLVTVNPALREQELRHVLGNSQAAGVFLVREYRGSRMAELVEHVRADLPHLREAVLFEDWRAFRDSGSPGQPLPVVSPDDAAQVQYTSGTTGTPKGAVLHHRGLTNNARLSYAEKLAMRPGEAFVNPMPLFHTAGCVLATLAPIATLGTQVLLPWFDPALHLHVMESERSAVFGGVPTMILALLGHPDFAATDLSSVRYALSGGALVPPDLVRRVEATLGVPMSTVYAQTEASPGITMTSADDSPEDRAATVGRPLPACEVDIVDPSTEASCPPGRIGEVRTRGYHVMTGYLGLPEQTASAIDAEGWLHTGDLGRRDERGYLRIEGRIKDMIIRGGENIYPQEVEHALLTHPAIETAAVVGVPDPEWGEQVAAFVRLVPGAAADEAELFDHVRGILAPHKTPRVWRFVTEFPLTGSGKVRKHVLRDEYLAGG</sequence>
<dbReference type="InterPro" id="IPR020845">
    <property type="entry name" value="AMP-binding_CS"/>
</dbReference>
<dbReference type="GO" id="GO:0031956">
    <property type="term" value="F:medium-chain fatty acid-CoA ligase activity"/>
    <property type="evidence" value="ECO:0007669"/>
    <property type="project" value="TreeGrafter"/>
</dbReference>
<dbReference type="Pfam" id="PF13193">
    <property type="entry name" value="AMP-binding_C"/>
    <property type="match status" value="1"/>
</dbReference>
<feature type="domain" description="AMP-binding enzyme C-terminal" evidence="4">
    <location>
        <begin position="433"/>
        <end position="508"/>
    </location>
</feature>
<dbReference type="Proteomes" id="UP000198582">
    <property type="component" value="Unassembled WGS sequence"/>
</dbReference>
<evidence type="ECO:0000259" key="4">
    <source>
        <dbReference type="Pfam" id="PF13193"/>
    </source>
</evidence>
<evidence type="ECO:0000313" key="5">
    <source>
        <dbReference type="EMBL" id="SEP14756.1"/>
    </source>
</evidence>
<dbReference type="STRING" id="394193.SAMN04489732_10451"/>
<feature type="domain" description="AMP-dependent synthetase/ligase" evidence="3">
    <location>
        <begin position="17"/>
        <end position="382"/>
    </location>
</feature>
<dbReference type="Pfam" id="PF00501">
    <property type="entry name" value="AMP-binding"/>
    <property type="match status" value="1"/>
</dbReference>
<dbReference type="SUPFAM" id="SSF56801">
    <property type="entry name" value="Acetyl-CoA synthetase-like"/>
    <property type="match status" value="1"/>
</dbReference>
<dbReference type="PANTHER" id="PTHR43201:SF5">
    <property type="entry name" value="MEDIUM-CHAIN ACYL-COA LIGASE ACSF2, MITOCHONDRIAL"/>
    <property type="match status" value="1"/>
</dbReference>
<dbReference type="EMBL" id="FOEF01000004">
    <property type="protein sequence ID" value="SEP14756.1"/>
    <property type="molecule type" value="Genomic_DNA"/>
</dbReference>
<reference evidence="6" key="1">
    <citation type="submission" date="2016-10" db="EMBL/GenBank/DDBJ databases">
        <authorList>
            <person name="Varghese N."/>
            <person name="Submissions S."/>
        </authorList>
    </citation>
    <scope>NUCLEOTIDE SEQUENCE [LARGE SCALE GENOMIC DNA]</scope>
    <source>
        <strain evidence="6">DSM 44993</strain>
    </source>
</reference>
<evidence type="ECO:0000259" key="3">
    <source>
        <dbReference type="Pfam" id="PF00501"/>
    </source>
</evidence>
<proteinExistence type="inferred from homology"/>
<dbReference type="AlphaFoldDB" id="A0A1H8VH65"/>
<dbReference type="OrthoDB" id="9803968at2"/>
<name>A0A1H8VH65_9PSEU</name>
<dbReference type="Gene3D" id="3.30.300.30">
    <property type="match status" value="1"/>
</dbReference>
<dbReference type="InterPro" id="IPR042099">
    <property type="entry name" value="ANL_N_sf"/>
</dbReference>
<dbReference type="InterPro" id="IPR000873">
    <property type="entry name" value="AMP-dep_synth/lig_dom"/>
</dbReference>
<dbReference type="InterPro" id="IPR045851">
    <property type="entry name" value="AMP-bd_C_sf"/>
</dbReference>
<keyword evidence="2" id="KW-0436">Ligase</keyword>
<evidence type="ECO:0000256" key="1">
    <source>
        <dbReference type="ARBA" id="ARBA00006432"/>
    </source>
</evidence>
<organism evidence="5 6">
    <name type="scientific">Amycolatopsis saalfeldensis</name>
    <dbReference type="NCBI Taxonomy" id="394193"/>
    <lineage>
        <taxon>Bacteria</taxon>
        <taxon>Bacillati</taxon>
        <taxon>Actinomycetota</taxon>
        <taxon>Actinomycetes</taxon>
        <taxon>Pseudonocardiales</taxon>
        <taxon>Pseudonocardiaceae</taxon>
        <taxon>Amycolatopsis</taxon>
    </lineage>
</organism>
<evidence type="ECO:0000313" key="6">
    <source>
        <dbReference type="Proteomes" id="UP000198582"/>
    </source>
</evidence>